<feature type="region of interest" description="Disordered" evidence="1">
    <location>
        <begin position="163"/>
        <end position="197"/>
    </location>
</feature>
<evidence type="ECO:0000313" key="3">
    <source>
        <dbReference type="Proteomes" id="UP001152795"/>
    </source>
</evidence>
<protein>
    <submittedName>
        <fullName evidence="2">Uncharacterized protein</fullName>
    </submittedName>
</protein>
<dbReference type="AlphaFoldDB" id="A0A6S7FE30"/>
<dbReference type="Gene3D" id="3.40.1310.20">
    <property type="match status" value="1"/>
</dbReference>
<organism evidence="2 3">
    <name type="scientific">Paramuricea clavata</name>
    <name type="common">Red gorgonian</name>
    <name type="synonym">Violescent sea-whip</name>
    <dbReference type="NCBI Taxonomy" id="317549"/>
    <lineage>
        <taxon>Eukaryota</taxon>
        <taxon>Metazoa</taxon>
        <taxon>Cnidaria</taxon>
        <taxon>Anthozoa</taxon>
        <taxon>Octocorallia</taxon>
        <taxon>Malacalcyonacea</taxon>
        <taxon>Plexauridae</taxon>
        <taxon>Paramuricea</taxon>
    </lineage>
</organism>
<gene>
    <name evidence="2" type="ORF">PACLA_8A041131</name>
</gene>
<sequence>MELLTQYESSTSSDSNFELDSRQVRQVYLVTYSQANTTKFPTRRSFAEAVVRSFTQRTASVIQWCCAQENHLRSGVHFHVAIKLNKNQRWLPAKRYLQETYGIYVHFSSIHANYFTAWRYVTKDDIDYEESEGHPDLTNACEPPTMKAHEALRKKRKSRLRRELATSSNAVQTENEHASETANAYKAKEGRPRKRQRLTSYQVSQIIVDKNIQDRTELMAFANIQKREGKTDLAEFVLNRGTKVVNEVISNAWEMKKAEETLRRRNTSRMDILQEAYEAECTCETHGEWEICALEILHNNDIPPHQFAMCVKESLVKGRGKYRNVMLTGPANCGKTFLFNPLNKIYHTFTNPASTSFAWVGAENSEVIFLNDFRWSPQIIAWHDLLLLLEGQQVNLPAPKSHFAKDVTFKSDTPIFCTTKRPLNYVKNGCVDDRETEMMSARWKVLNLTHQMSEDEQREVLPCSRCFAQLILQNDHEN</sequence>
<reference evidence="2" key="1">
    <citation type="submission" date="2020-04" db="EMBL/GenBank/DDBJ databases">
        <authorList>
            <person name="Alioto T."/>
            <person name="Alioto T."/>
            <person name="Gomez Garrido J."/>
        </authorList>
    </citation>
    <scope>NUCLEOTIDE SEQUENCE</scope>
    <source>
        <strain evidence="2">A484AB</strain>
    </source>
</reference>
<name>A0A6S7FE30_PARCT</name>
<dbReference type="OrthoDB" id="5968250at2759"/>
<dbReference type="Gene3D" id="3.40.50.300">
    <property type="entry name" value="P-loop containing nucleotide triphosphate hydrolases"/>
    <property type="match status" value="1"/>
</dbReference>
<dbReference type="SUPFAM" id="SSF52540">
    <property type="entry name" value="P-loop containing nucleoside triphosphate hydrolases"/>
    <property type="match status" value="1"/>
</dbReference>
<dbReference type="Proteomes" id="UP001152795">
    <property type="component" value="Unassembled WGS sequence"/>
</dbReference>
<evidence type="ECO:0000313" key="2">
    <source>
        <dbReference type="EMBL" id="CAB3977584.1"/>
    </source>
</evidence>
<dbReference type="EMBL" id="CACRXK020000056">
    <property type="protein sequence ID" value="CAB3977584.1"/>
    <property type="molecule type" value="Genomic_DNA"/>
</dbReference>
<keyword evidence="3" id="KW-1185">Reference proteome</keyword>
<comment type="caution">
    <text evidence="2">The sequence shown here is derived from an EMBL/GenBank/DDBJ whole genome shotgun (WGS) entry which is preliminary data.</text>
</comment>
<evidence type="ECO:0000256" key="1">
    <source>
        <dbReference type="SAM" id="MobiDB-lite"/>
    </source>
</evidence>
<proteinExistence type="predicted"/>
<dbReference type="InterPro" id="IPR027417">
    <property type="entry name" value="P-loop_NTPase"/>
</dbReference>
<accession>A0A6S7FE30</accession>